<evidence type="ECO:0000256" key="2">
    <source>
        <dbReference type="ARBA" id="ARBA00012438"/>
    </source>
</evidence>
<evidence type="ECO:0000259" key="4">
    <source>
        <dbReference type="PROSITE" id="PS50109"/>
    </source>
</evidence>
<sequence length="458" mass="49674">MSINRDLSADNALDASHPLGLEDSAWTEVLTAMDRTYAELVDYQAQLEDQSHALEEMRSYLGSIMSSVSDALIVVSRQGRVEDTSHSVAHMTGRPARSLAQMDVLDLVAGESRQRLIAALADCTGNRAPVTCELSLGGVSGDVLLEMSINPRFDDRGRLTGHVLTGRPVGELRRAYSELAQSHNALKSTQALLVQNEKLASLGRLLAGVAHELNNPISFVYANTHAMERYATKFETYFNEVQQGATRERLTALREELRLDREVRNLREAIAGARDGAERVRDIVEDLRRLSSDGSGESVIFDLVTVARTAAHWVARGADRGIALRFVGLPMVQAMGRAGHIQQIIMNLVQNAADALAGIEEPQITFHASQENGIARLSVCDNGTGIPEEVARSIFDPFFTTKEVGQGTGLGLAISYRIAADHGGSLSYRPNGTGGACFTLDLPQSRLPDTKTTGSHEV</sequence>
<name>A0ABV1SKK8_9RHOB</name>
<dbReference type="PANTHER" id="PTHR43065:SF42">
    <property type="entry name" value="TWO-COMPONENT SENSOR PPRA"/>
    <property type="match status" value="1"/>
</dbReference>
<organism evidence="5 6">
    <name type="scientific">Thioclava kandeliae</name>
    <dbReference type="NCBI Taxonomy" id="3070818"/>
    <lineage>
        <taxon>Bacteria</taxon>
        <taxon>Pseudomonadati</taxon>
        <taxon>Pseudomonadota</taxon>
        <taxon>Alphaproteobacteria</taxon>
        <taxon>Rhodobacterales</taxon>
        <taxon>Paracoccaceae</taxon>
        <taxon>Thioclava</taxon>
    </lineage>
</organism>
<dbReference type="InterPro" id="IPR003594">
    <property type="entry name" value="HATPase_dom"/>
</dbReference>
<protein>
    <recommendedName>
        <fullName evidence="2">histidine kinase</fullName>
        <ecNumber evidence="2">2.7.13.3</ecNumber>
    </recommendedName>
</protein>
<dbReference type="RefSeq" id="WP_350938728.1">
    <property type="nucleotide sequence ID" value="NZ_JAYWLC010000018.1"/>
</dbReference>
<dbReference type="Gene3D" id="3.30.450.20">
    <property type="entry name" value="PAS domain"/>
    <property type="match status" value="1"/>
</dbReference>
<dbReference type="Pfam" id="PF02518">
    <property type="entry name" value="HATPase_c"/>
    <property type="match status" value="1"/>
</dbReference>
<dbReference type="PRINTS" id="PR00344">
    <property type="entry name" value="BCTRLSENSOR"/>
</dbReference>
<dbReference type="SMART" id="SM00091">
    <property type="entry name" value="PAS"/>
    <property type="match status" value="1"/>
</dbReference>
<reference evidence="5 6" key="2">
    <citation type="submission" date="2024-06" db="EMBL/GenBank/DDBJ databases">
        <title>Thioclava kandeliae sp. nov. from a rhizosphere soil sample of Kandelia candel in a mangrove.</title>
        <authorList>
            <person name="Mu T."/>
        </authorList>
    </citation>
    <scope>NUCLEOTIDE SEQUENCE [LARGE SCALE GENOMIC DNA]</scope>
    <source>
        <strain evidence="5 6">CPCC 100088</strain>
    </source>
</reference>
<comment type="catalytic activity">
    <reaction evidence="1">
        <text>ATP + protein L-histidine = ADP + protein N-phospho-L-histidine.</text>
        <dbReference type="EC" id="2.7.13.3"/>
    </reaction>
</comment>
<keyword evidence="3" id="KW-0597">Phosphoprotein</keyword>
<dbReference type="Proteomes" id="UP001438953">
    <property type="component" value="Unassembled WGS sequence"/>
</dbReference>
<comment type="caution">
    <text evidence="5">The sequence shown here is derived from an EMBL/GenBank/DDBJ whole genome shotgun (WGS) entry which is preliminary data.</text>
</comment>
<dbReference type="GO" id="GO:0005524">
    <property type="term" value="F:ATP binding"/>
    <property type="evidence" value="ECO:0007669"/>
    <property type="project" value="UniProtKB-KW"/>
</dbReference>
<dbReference type="InterPro" id="IPR005467">
    <property type="entry name" value="His_kinase_dom"/>
</dbReference>
<dbReference type="InterPro" id="IPR000014">
    <property type="entry name" value="PAS"/>
</dbReference>
<dbReference type="CDD" id="cd00130">
    <property type="entry name" value="PAS"/>
    <property type="match status" value="1"/>
</dbReference>
<proteinExistence type="predicted"/>
<dbReference type="SMART" id="SM00388">
    <property type="entry name" value="HisKA"/>
    <property type="match status" value="1"/>
</dbReference>
<feature type="domain" description="Histidine kinase" evidence="4">
    <location>
        <begin position="208"/>
        <end position="446"/>
    </location>
</feature>
<dbReference type="SMART" id="SM00387">
    <property type="entry name" value="HATPase_c"/>
    <property type="match status" value="1"/>
</dbReference>
<dbReference type="InterPro" id="IPR003661">
    <property type="entry name" value="HisK_dim/P_dom"/>
</dbReference>
<evidence type="ECO:0000256" key="1">
    <source>
        <dbReference type="ARBA" id="ARBA00000085"/>
    </source>
</evidence>
<dbReference type="EMBL" id="JAYWLC010000018">
    <property type="protein sequence ID" value="MER5173415.1"/>
    <property type="molecule type" value="Genomic_DNA"/>
</dbReference>
<evidence type="ECO:0000313" key="5">
    <source>
        <dbReference type="EMBL" id="MER5173415.1"/>
    </source>
</evidence>
<dbReference type="SUPFAM" id="SSF47384">
    <property type="entry name" value="Homodimeric domain of signal transducing histidine kinase"/>
    <property type="match status" value="1"/>
</dbReference>
<keyword evidence="6" id="KW-1185">Reference proteome</keyword>
<dbReference type="SUPFAM" id="SSF55874">
    <property type="entry name" value="ATPase domain of HSP90 chaperone/DNA topoisomerase II/histidine kinase"/>
    <property type="match status" value="1"/>
</dbReference>
<dbReference type="SUPFAM" id="SSF55785">
    <property type="entry name" value="PYP-like sensor domain (PAS domain)"/>
    <property type="match status" value="1"/>
</dbReference>
<reference evidence="5 6" key="1">
    <citation type="submission" date="2024-01" db="EMBL/GenBank/DDBJ databases">
        <authorList>
            <person name="Deng Y."/>
            <person name="Su J."/>
        </authorList>
    </citation>
    <scope>NUCLEOTIDE SEQUENCE [LARGE SCALE GENOMIC DNA]</scope>
    <source>
        <strain evidence="5 6">CPCC 100088</strain>
    </source>
</reference>
<gene>
    <name evidence="5" type="ORF">VSX56_16735</name>
</gene>
<evidence type="ECO:0000313" key="6">
    <source>
        <dbReference type="Proteomes" id="UP001438953"/>
    </source>
</evidence>
<dbReference type="Gene3D" id="3.30.565.10">
    <property type="entry name" value="Histidine kinase-like ATPase, C-terminal domain"/>
    <property type="match status" value="1"/>
</dbReference>
<dbReference type="Pfam" id="PF08448">
    <property type="entry name" value="PAS_4"/>
    <property type="match status" value="1"/>
</dbReference>
<accession>A0ABV1SKK8</accession>
<dbReference type="InterPro" id="IPR013656">
    <property type="entry name" value="PAS_4"/>
</dbReference>
<dbReference type="Gene3D" id="1.10.287.130">
    <property type="match status" value="1"/>
</dbReference>
<dbReference type="InterPro" id="IPR004358">
    <property type="entry name" value="Sig_transdc_His_kin-like_C"/>
</dbReference>
<dbReference type="PROSITE" id="PS50109">
    <property type="entry name" value="HIS_KIN"/>
    <property type="match status" value="1"/>
</dbReference>
<dbReference type="InterPro" id="IPR035965">
    <property type="entry name" value="PAS-like_dom_sf"/>
</dbReference>
<dbReference type="PANTHER" id="PTHR43065">
    <property type="entry name" value="SENSOR HISTIDINE KINASE"/>
    <property type="match status" value="1"/>
</dbReference>
<dbReference type="InterPro" id="IPR036097">
    <property type="entry name" value="HisK_dim/P_sf"/>
</dbReference>
<keyword evidence="5" id="KW-0067">ATP-binding</keyword>
<dbReference type="CDD" id="cd00082">
    <property type="entry name" value="HisKA"/>
    <property type="match status" value="1"/>
</dbReference>
<evidence type="ECO:0000256" key="3">
    <source>
        <dbReference type="ARBA" id="ARBA00022553"/>
    </source>
</evidence>
<dbReference type="EC" id="2.7.13.3" evidence="2"/>
<keyword evidence="5" id="KW-0547">Nucleotide-binding</keyword>
<dbReference type="InterPro" id="IPR036890">
    <property type="entry name" value="HATPase_C_sf"/>
</dbReference>